<comment type="caution">
    <text evidence="2">The sequence shown here is derived from an EMBL/GenBank/DDBJ whole genome shotgun (WGS) entry which is preliminary data.</text>
</comment>
<dbReference type="Proteomes" id="UP000468388">
    <property type="component" value="Unassembled WGS sequence"/>
</dbReference>
<dbReference type="EMBL" id="WRXO01000032">
    <property type="protein sequence ID" value="MVT45222.1"/>
    <property type="molecule type" value="Genomic_DNA"/>
</dbReference>
<dbReference type="PANTHER" id="PTHR45398">
    <property type="match status" value="1"/>
</dbReference>
<dbReference type="Gene3D" id="3.30.559.10">
    <property type="entry name" value="Chloramphenicol acetyltransferase-like domain"/>
    <property type="match status" value="1"/>
</dbReference>
<dbReference type="SUPFAM" id="SSF52777">
    <property type="entry name" value="CoA-dependent acyltransferases"/>
    <property type="match status" value="2"/>
</dbReference>
<evidence type="ECO:0000313" key="3">
    <source>
        <dbReference type="Proteomes" id="UP000468388"/>
    </source>
</evidence>
<reference evidence="2 3" key="1">
    <citation type="submission" date="2019-12" db="EMBL/GenBank/DDBJ databases">
        <title>The draft genomic sequence of strain Chitinophaga oryziterrae JCM 16595.</title>
        <authorList>
            <person name="Zhang X."/>
        </authorList>
    </citation>
    <scope>NUCLEOTIDE SEQUENCE [LARGE SCALE GENOMIC DNA]</scope>
    <source>
        <strain evidence="2 3">JCM 16595</strain>
    </source>
</reference>
<dbReference type="InterPro" id="IPR001242">
    <property type="entry name" value="Condensation_dom"/>
</dbReference>
<dbReference type="AlphaFoldDB" id="A0A6N8JM27"/>
<dbReference type="NCBIfam" id="TIGR01720">
    <property type="entry name" value="NRPS-para261"/>
    <property type="match status" value="1"/>
</dbReference>
<organism evidence="2 3">
    <name type="scientific">Chitinophaga oryziterrae</name>
    <dbReference type="NCBI Taxonomy" id="1031224"/>
    <lineage>
        <taxon>Bacteria</taxon>
        <taxon>Pseudomonadati</taxon>
        <taxon>Bacteroidota</taxon>
        <taxon>Chitinophagia</taxon>
        <taxon>Chitinophagales</taxon>
        <taxon>Chitinophagaceae</taxon>
        <taxon>Chitinophaga</taxon>
    </lineage>
</organism>
<gene>
    <name evidence="2" type="ORF">GO495_31845</name>
</gene>
<protein>
    <recommendedName>
        <fullName evidence="1">Condensation domain-containing protein</fullName>
    </recommendedName>
</protein>
<dbReference type="InterPro" id="IPR023213">
    <property type="entry name" value="CAT-like_dom_sf"/>
</dbReference>
<dbReference type="Gene3D" id="3.30.559.30">
    <property type="entry name" value="Nonribosomal peptide synthetase, condensation domain"/>
    <property type="match status" value="1"/>
</dbReference>
<feature type="domain" description="Condensation" evidence="1">
    <location>
        <begin position="181"/>
        <end position="331"/>
    </location>
</feature>
<dbReference type="InterPro" id="IPR010060">
    <property type="entry name" value="NRPS_synth"/>
</dbReference>
<proteinExistence type="predicted"/>
<keyword evidence="3" id="KW-1185">Reference proteome</keyword>
<sequence length="331" mass="37807">VDVSRTIGWFTSMYPVLLKNKEDTGSLLKGIKEQLRSIPDKGLGYGLQQTGVTEWDLLFNYLGQLDNSGKLLVPAEEATGADIAAGNQQSVKINVNSMVQGGELFVHWNYSKRHYEDSTIAQLSSSYISAITELINHCISQTGAVFTPSDYGLGKEISYEELDKFMEEPYRGSKRGDHIARIYRLSSLQEGMLFHSLYEKGSQAYIEQCSCDMQDVLPALFTRSWEILLSQHSILRTGFYHDEFRIPVQCVYKNVPLNVEILDYRSYDGSIQSEMLSSYRDADRQKGFDLEESPVMRLSLIRLDESRYHMVWTSHHILFDGWSIPVLMESF</sequence>
<accession>A0A6N8JM27</accession>
<feature type="domain" description="Condensation" evidence="1">
    <location>
        <begin position="2"/>
        <end position="150"/>
    </location>
</feature>
<feature type="non-terminal residue" evidence="2">
    <location>
        <position position="331"/>
    </location>
</feature>
<dbReference type="GO" id="GO:0003824">
    <property type="term" value="F:catalytic activity"/>
    <property type="evidence" value="ECO:0007669"/>
    <property type="project" value="InterPro"/>
</dbReference>
<dbReference type="Pfam" id="PF00668">
    <property type="entry name" value="Condensation"/>
    <property type="match status" value="2"/>
</dbReference>
<dbReference type="PANTHER" id="PTHR45398:SF1">
    <property type="entry name" value="ENZYME, PUTATIVE (JCVI)-RELATED"/>
    <property type="match status" value="1"/>
</dbReference>
<evidence type="ECO:0000313" key="2">
    <source>
        <dbReference type="EMBL" id="MVT45222.1"/>
    </source>
</evidence>
<dbReference type="RefSeq" id="WP_205691380.1">
    <property type="nucleotide sequence ID" value="NZ_WRXO01000032.1"/>
</dbReference>
<feature type="non-terminal residue" evidence="2">
    <location>
        <position position="1"/>
    </location>
</feature>
<name>A0A6N8JM27_9BACT</name>
<evidence type="ECO:0000259" key="1">
    <source>
        <dbReference type="Pfam" id="PF00668"/>
    </source>
</evidence>